<name>A0AAD9JFY2_9ANNE</name>
<comment type="caution">
    <text evidence="1">The sequence shown here is derived from an EMBL/GenBank/DDBJ whole genome shotgun (WGS) entry which is preliminary data.</text>
</comment>
<dbReference type="Proteomes" id="UP001208570">
    <property type="component" value="Unassembled WGS sequence"/>
</dbReference>
<organism evidence="1 2">
    <name type="scientific">Paralvinella palmiformis</name>
    <dbReference type="NCBI Taxonomy" id="53620"/>
    <lineage>
        <taxon>Eukaryota</taxon>
        <taxon>Metazoa</taxon>
        <taxon>Spiralia</taxon>
        <taxon>Lophotrochozoa</taxon>
        <taxon>Annelida</taxon>
        <taxon>Polychaeta</taxon>
        <taxon>Sedentaria</taxon>
        <taxon>Canalipalpata</taxon>
        <taxon>Terebellida</taxon>
        <taxon>Terebelliformia</taxon>
        <taxon>Alvinellidae</taxon>
        <taxon>Paralvinella</taxon>
    </lineage>
</organism>
<dbReference type="SUPFAM" id="SSF47391">
    <property type="entry name" value="Dimerization-anchoring domain of cAMP-dependent PK regulatory subunit"/>
    <property type="match status" value="1"/>
</dbReference>
<protein>
    <submittedName>
        <fullName evidence="1">Uncharacterized protein</fullName>
    </submittedName>
</protein>
<evidence type="ECO:0000313" key="1">
    <source>
        <dbReference type="EMBL" id="KAK2151933.1"/>
    </source>
</evidence>
<sequence length="83" mass="9519">MDQLIESALPADGKLEAKKYIHDNEIPRLFECILAGLLYHRPSEPIQFVQSCVDFVSHKKGITLTWDMFIRWNPLSDTDSGDL</sequence>
<proteinExistence type="predicted"/>
<keyword evidence="2" id="KW-1185">Reference proteome</keyword>
<dbReference type="EMBL" id="JAODUP010000345">
    <property type="protein sequence ID" value="KAK2151933.1"/>
    <property type="molecule type" value="Genomic_DNA"/>
</dbReference>
<gene>
    <name evidence="1" type="ORF">LSH36_345g02011</name>
</gene>
<reference evidence="1" key="1">
    <citation type="journal article" date="2023" name="Mol. Biol. Evol.">
        <title>Third-Generation Sequencing Reveals the Adaptive Role of the Epigenome in Three Deep-Sea Polychaetes.</title>
        <authorList>
            <person name="Perez M."/>
            <person name="Aroh O."/>
            <person name="Sun Y."/>
            <person name="Lan Y."/>
            <person name="Juniper S.K."/>
            <person name="Young C.R."/>
            <person name="Angers B."/>
            <person name="Qian P.Y."/>
        </authorList>
    </citation>
    <scope>NUCLEOTIDE SEQUENCE</scope>
    <source>
        <strain evidence="1">P08H-3</strain>
    </source>
</reference>
<evidence type="ECO:0000313" key="2">
    <source>
        <dbReference type="Proteomes" id="UP001208570"/>
    </source>
</evidence>
<dbReference type="AlphaFoldDB" id="A0AAD9JFY2"/>
<accession>A0AAD9JFY2</accession>